<organism evidence="2 3">
    <name type="scientific">Aegilops tauschii subsp. strangulata</name>
    <name type="common">Goatgrass</name>
    <dbReference type="NCBI Taxonomy" id="200361"/>
    <lineage>
        <taxon>Eukaryota</taxon>
        <taxon>Viridiplantae</taxon>
        <taxon>Streptophyta</taxon>
        <taxon>Embryophyta</taxon>
        <taxon>Tracheophyta</taxon>
        <taxon>Spermatophyta</taxon>
        <taxon>Magnoliopsida</taxon>
        <taxon>Liliopsida</taxon>
        <taxon>Poales</taxon>
        <taxon>Poaceae</taxon>
        <taxon>BOP clade</taxon>
        <taxon>Pooideae</taxon>
        <taxon>Triticodae</taxon>
        <taxon>Triticeae</taxon>
        <taxon>Triticinae</taxon>
        <taxon>Aegilops</taxon>
    </lineage>
</organism>
<reference evidence="3" key="1">
    <citation type="journal article" date="2014" name="Science">
        <title>Ancient hybridizations among the ancestral genomes of bread wheat.</title>
        <authorList>
            <consortium name="International Wheat Genome Sequencing Consortium,"/>
            <person name="Marcussen T."/>
            <person name="Sandve S.R."/>
            <person name="Heier L."/>
            <person name="Spannagl M."/>
            <person name="Pfeifer M."/>
            <person name="Jakobsen K.S."/>
            <person name="Wulff B.B."/>
            <person name="Steuernagel B."/>
            <person name="Mayer K.F."/>
            <person name="Olsen O.A."/>
        </authorList>
    </citation>
    <scope>NUCLEOTIDE SEQUENCE [LARGE SCALE GENOMIC DNA]</scope>
    <source>
        <strain evidence="3">cv. AL8/78</strain>
    </source>
</reference>
<reference evidence="2" key="4">
    <citation type="submission" date="2019-03" db="UniProtKB">
        <authorList>
            <consortium name="EnsemblPlants"/>
        </authorList>
    </citation>
    <scope>IDENTIFICATION</scope>
</reference>
<dbReference type="Gramene" id="AET5Gv20074400.1">
    <property type="protein sequence ID" value="AET5Gv20074400.1"/>
    <property type="gene ID" value="AET5Gv20074400"/>
</dbReference>
<dbReference type="PANTHER" id="PTHR10797">
    <property type="entry name" value="CCR4-NOT TRANSCRIPTION COMPLEX SUBUNIT"/>
    <property type="match status" value="1"/>
</dbReference>
<dbReference type="GO" id="GO:0030014">
    <property type="term" value="C:CCR4-NOT complex"/>
    <property type="evidence" value="ECO:0007669"/>
    <property type="project" value="InterPro"/>
</dbReference>
<feature type="compositionally biased region" description="Polar residues" evidence="1">
    <location>
        <begin position="91"/>
        <end position="101"/>
    </location>
</feature>
<dbReference type="GO" id="GO:0003676">
    <property type="term" value="F:nucleic acid binding"/>
    <property type="evidence" value="ECO:0007669"/>
    <property type="project" value="InterPro"/>
</dbReference>
<feature type="region of interest" description="Disordered" evidence="1">
    <location>
        <begin position="1"/>
        <end position="173"/>
    </location>
</feature>
<dbReference type="Proteomes" id="UP000015105">
    <property type="component" value="Chromosome 5D"/>
</dbReference>
<accession>A0A453JIU9</accession>
<proteinExistence type="predicted"/>
<evidence type="ECO:0000256" key="1">
    <source>
        <dbReference type="SAM" id="MobiDB-lite"/>
    </source>
</evidence>
<reference evidence="3" key="2">
    <citation type="journal article" date="2017" name="Nat. Plants">
        <title>The Aegilops tauschii genome reveals multiple impacts of transposons.</title>
        <authorList>
            <person name="Zhao G."/>
            <person name="Zou C."/>
            <person name="Li K."/>
            <person name="Wang K."/>
            <person name="Li T."/>
            <person name="Gao L."/>
            <person name="Zhang X."/>
            <person name="Wang H."/>
            <person name="Yang Z."/>
            <person name="Liu X."/>
            <person name="Jiang W."/>
            <person name="Mao L."/>
            <person name="Kong X."/>
            <person name="Jiao Y."/>
            <person name="Jia J."/>
        </authorList>
    </citation>
    <scope>NUCLEOTIDE SEQUENCE [LARGE SCALE GENOMIC DNA]</scope>
    <source>
        <strain evidence="3">cv. AL8/78</strain>
    </source>
</reference>
<dbReference type="STRING" id="200361.A0A453JIU9"/>
<dbReference type="SUPFAM" id="SSF53098">
    <property type="entry name" value="Ribonuclease H-like"/>
    <property type="match status" value="1"/>
</dbReference>
<feature type="compositionally biased region" description="Polar residues" evidence="1">
    <location>
        <begin position="117"/>
        <end position="136"/>
    </location>
</feature>
<dbReference type="GO" id="GO:0004535">
    <property type="term" value="F:poly(A)-specific ribonuclease activity"/>
    <property type="evidence" value="ECO:0007669"/>
    <property type="project" value="InterPro"/>
</dbReference>
<dbReference type="EnsemblPlants" id="AET5Gv20074400.1">
    <property type="protein sequence ID" value="AET5Gv20074400.1"/>
    <property type="gene ID" value="AET5Gv20074400"/>
</dbReference>
<feature type="compositionally biased region" description="Polar residues" evidence="1">
    <location>
        <begin position="143"/>
        <end position="154"/>
    </location>
</feature>
<reference evidence="2" key="5">
    <citation type="journal article" date="2021" name="G3 (Bethesda)">
        <title>Aegilops tauschii genome assembly Aet v5.0 features greater sequence contiguity and improved annotation.</title>
        <authorList>
            <person name="Wang L."/>
            <person name="Zhu T."/>
            <person name="Rodriguez J.C."/>
            <person name="Deal K.R."/>
            <person name="Dubcovsky J."/>
            <person name="McGuire P.E."/>
            <person name="Lux T."/>
            <person name="Spannagl M."/>
            <person name="Mayer K.F.X."/>
            <person name="Baldrich P."/>
            <person name="Meyers B.C."/>
            <person name="Huo N."/>
            <person name="Gu Y.Q."/>
            <person name="Zhou H."/>
            <person name="Devos K.M."/>
            <person name="Bennetzen J.L."/>
            <person name="Unver T."/>
            <person name="Budak H."/>
            <person name="Gulick P.J."/>
            <person name="Galiba G."/>
            <person name="Kalapos B."/>
            <person name="Nelson D.R."/>
            <person name="Li P."/>
            <person name="You F.M."/>
            <person name="Luo M.C."/>
            <person name="Dvorak J."/>
        </authorList>
    </citation>
    <scope>NUCLEOTIDE SEQUENCE [LARGE SCALE GENOMIC DNA]</scope>
    <source>
        <strain evidence="2">cv. AL8/78</strain>
    </source>
</reference>
<dbReference type="InterPro" id="IPR012337">
    <property type="entry name" value="RNaseH-like_sf"/>
</dbReference>
<dbReference type="Gene3D" id="3.30.420.10">
    <property type="entry name" value="Ribonuclease H-like superfamily/Ribonuclease H"/>
    <property type="match status" value="1"/>
</dbReference>
<feature type="compositionally biased region" description="Polar residues" evidence="1">
    <location>
        <begin position="1"/>
        <end position="10"/>
    </location>
</feature>
<evidence type="ECO:0000313" key="2">
    <source>
        <dbReference type="EnsemblPlants" id="AET5Gv20074400.1"/>
    </source>
</evidence>
<dbReference type="InterPro" id="IPR036397">
    <property type="entry name" value="RNaseH_sf"/>
</dbReference>
<evidence type="ECO:0000313" key="3">
    <source>
        <dbReference type="Proteomes" id="UP000015105"/>
    </source>
</evidence>
<feature type="compositionally biased region" description="Polar residues" evidence="1">
    <location>
        <begin position="65"/>
        <end position="75"/>
    </location>
</feature>
<reference evidence="2" key="3">
    <citation type="journal article" date="2017" name="Nature">
        <title>Genome sequence of the progenitor of the wheat D genome Aegilops tauschii.</title>
        <authorList>
            <person name="Luo M.C."/>
            <person name="Gu Y.Q."/>
            <person name="Puiu D."/>
            <person name="Wang H."/>
            <person name="Twardziok S.O."/>
            <person name="Deal K.R."/>
            <person name="Huo N."/>
            <person name="Zhu T."/>
            <person name="Wang L."/>
            <person name="Wang Y."/>
            <person name="McGuire P.E."/>
            <person name="Liu S."/>
            <person name="Long H."/>
            <person name="Ramasamy R.K."/>
            <person name="Rodriguez J.C."/>
            <person name="Van S.L."/>
            <person name="Yuan L."/>
            <person name="Wang Z."/>
            <person name="Xia Z."/>
            <person name="Xiao L."/>
            <person name="Anderson O.D."/>
            <person name="Ouyang S."/>
            <person name="Liang Y."/>
            <person name="Zimin A.V."/>
            <person name="Pertea G."/>
            <person name="Qi P."/>
            <person name="Bennetzen J.L."/>
            <person name="Dai X."/>
            <person name="Dawson M.W."/>
            <person name="Muller H.G."/>
            <person name="Kugler K."/>
            <person name="Rivarola-Duarte L."/>
            <person name="Spannagl M."/>
            <person name="Mayer K.F.X."/>
            <person name="Lu F.H."/>
            <person name="Bevan M.W."/>
            <person name="Leroy P."/>
            <person name="Li P."/>
            <person name="You F.M."/>
            <person name="Sun Q."/>
            <person name="Liu Z."/>
            <person name="Lyons E."/>
            <person name="Wicker T."/>
            <person name="Salzberg S.L."/>
            <person name="Devos K.M."/>
            <person name="Dvorak J."/>
        </authorList>
    </citation>
    <scope>NUCLEOTIDE SEQUENCE [LARGE SCALE GENOMIC DNA]</scope>
    <source>
        <strain evidence="2">cv. AL8/78</strain>
    </source>
</reference>
<keyword evidence="3" id="KW-1185">Reference proteome</keyword>
<sequence>PPPFHNQSAMASGKPTAPPVSSSRSLRPQERPSGAIAVGKSTAPPVSSSRILRLQESPSGPIAVSKSTAPPVSSSRRLRLQESPSGPMAVSKSTAPPVSSSRRLRLQESPSGPIAVSKSTGPPVSSSRSLRVQESPSGAIAVSKSTAPLVSSSRRLGFQESPSGPIAVSKSTAPRVSSSRRLGLASAGVSSPSPIVDVWHENQEQAFMQLRAIFLQKKAEKEFLIGLDAEFCMCDGPTMPWEDSPCPDIWYGDTRHTVDDGNLVQVGLAIEEKDSSNAAELYQFNLQFDPTTRSPTSGGVRFLRERARLDLERHAAKGIPVEQFMQMMERSGALSNKSITWITYQGFADFGYFLLGLERSRRLPDDRRSFIRWVERVFPSLYDLKTLHKTGYCTSPSVPGHANLGAFAEDIGAARTGESHTAGSDALLTLNCYHRAMLLEQPFSPLIRFRGQMYGVSGSISEDPACIDMFVRKISIVRFNLHQHAAQLYRLFALSGTVSVEISFGSCLRTESYGAAVEDLASIRSAKVELGVFDARGWQGYGSIWELKVGGSGTQRITTTLLAKMLTQSGALCKPALTWASSSSSTFVYLVRALTRTDLPDSRLRFLQLCGGLFPELCIVPAVQDEEEGVEGAPSVVSTARRYLALSPQERCTITDLSDAEEPAA</sequence>
<protein>
    <submittedName>
        <fullName evidence="2">Uncharacterized protein</fullName>
    </submittedName>
</protein>
<name>A0A453JIU9_AEGTS</name>
<dbReference type="InterPro" id="IPR039637">
    <property type="entry name" value="CNOT7/CNOT8/Pop2"/>
</dbReference>
<dbReference type="AlphaFoldDB" id="A0A453JIU9"/>